<reference evidence="4 5" key="2">
    <citation type="journal article" date="2022" name="Mol. Biol. Evol.">
        <title>Comparative Genomics Reveals Insights into the Divergent Evolution of Astigmatic Mites and Household Pest Adaptations.</title>
        <authorList>
            <person name="Xiong Q."/>
            <person name="Wan A.T."/>
            <person name="Liu X."/>
            <person name="Fung C.S."/>
            <person name="Xiao X."/>
            <person name="Malainual N."/>
            <person name="Hou J."/>
            <person name="Wang L."/>
            <person name="Wang M."/>
            <person name="Yang K.Y."/>
            <person name="Cui Y."/>
            <person name="Leung E.L."/>
            <person name="Nong W."/>
            <person name="Shin S.K."/>
            <person name="Au S.W."/>
            <person name="Jeong K.Y."/>
            <person name="Chew F.T."/>
            <person name="Hui J.H."/>
            <person name="Leung T.F."/>
            <person name="Tungtrongchitr A."/>
            <person name="Zhong N."/>
            <person name="Liu Z."/>
            <person name="Tsui S.K."/>
        </authorList>
    </citation>
    <scope>NUCLEOTIDE SEQUENCE [LARGE SCALE GENOMIC DNA]</scope>
    <source>
        <strain evidence="4">Derp</strain>
    </source>
</reference>
<evidence type="ECO:0000256" key="2">
    <source>
        <dbReference type="SAM" id="MobiDB-lite"/>
    </source>
</evidence>
<dbReference type="InterPro" id="IPR025741">
    <property type="entry name" value="FAM110_C"/>
</dbReference>
<evidence type="ECO:0000256" key="1">
    <source>
        <dbReference type="ARBA" id="ARBA00010576"/>
    </source>
</evidence>
<keyword evidence="5" id="KW-1185">Reference proteome</keyword>
<name>A0ABQ8J7E6_DERPT</name>
<evidence type="ECO:0000313" key="5">
    <source>
        <dbReference type="Proteomes" id="UP000887458"/>
    </source>
</evidence>
<feature type="region of interest" description="Disordered" evidence="2">
    <location>
        <begin position="470"/>
        <end position="500"/>
    </location>
</feature>
<reference evidence="4 5" key="1">
    <citation type="journal article" date="2018" name="J. Allergy Clin. Immunol.">
        <title>High-quality assembly of Dermatophagoides pteronyssinus genome and transcriptome reveals a wide range of novel allergens.</title>
        <authorList>
            <person name="Liu X.Y."/>
            <person name="Yang K.Y."/>
            <person name="Wang M.Q."/>
            <person name="Kwok J.S."/>
            <person name="Zeng X."/>
            <person name="Yang Z."/>
            <person name="Xiao X.J."/>
            <person name="Lau C.P."/>
            <person name="Li Y."/>
            <person name="Huang Z.M."/>
            <person name="Ba J.G."/>
            <person name="Yim A.K."/>
            <person name="Ouyang C.Y."/>
            <person name="Ngai S.M."/>
            <person name="Chan T.F."/>
            <person name="Leung E.L."/>
            <person name="Liu L."/>
            <person name="Liu Z.G."/>
            <person name="Tsui S.K."/>
        </authorList>
    </citation>
    <scope>NUCLEOTIDE SEQUENCE [LARGE SCALE GENOMIC DNA]</scope>
    <source>
        <strain evidence="4">Derp</strain>
    </source>
</reference>
<dbReference type="EMBL" id="NJHN03000063">
    <property type="protein sequence ID" value="KAH9418508.1"/>
    <property type="molecule type" value="Genomic_DNA"/>
</dbReference>
<sequence length="770" mass="86914">MTYIEHQHQQQQSSIMAIIRSSMNISPNEFYDSAIELLADDYSPSTSYCEPYLSTSLSTKKHPYNHHHHHHQSNNCAIVTSSSAINRLTNLVYTNSNSQSSNNTLVFNRLNQTKFNDNDSKTNPQPVSFDQQQQIDSSVSTLKSFPKSSTLSMEIISSRQKSSQSVISNNNRTLTMMNTKPKSTIVVNSSDNGNYSQSSLSTAINTSYVDNNRENRIYSVSQYQHRQPQQQINTNIKKQITIQQQPPSSISSSTTSGSPLRSSRSFTASYCSRPNVTLIRRKSASERLAESKGKYIGRMQSDANINCFNNRSDHDYREQQSIDSIRSMDTCTTSTNFIRSNQTTNSQSNSSIAEIHFIDGSNNLDNGSLISKINSHLNKIKKQSNQNNLVKKRISPKLSENSTGAVSNLEMQLRELISLDNVVNDVVVLPNRISNDFISKNDDLQRICESDDLIKQQKDIYRAELKYIGSSSSSSQSSSSPTQSITTNTTSSSSSSSSCSIFSEPYNISSSPEKMKRINDKLLFLSSSSSLKMEKKFSNISSQLPSICTDCKHDENLNLSTSVMRSKSDISPLSNNQRFSNNHSNPQEQDIDHIFKSLCLNSNHKPNENNNDNRMKTEQNERNIIFSSNDDSLKRKMHHHTNKDNYNVKNHHNNSMIYPGYEDSNSNKSTTISNEFSSFNSSSQLSVDEPSFNHTHNSKRRRIFHHHGGSTSKLTFENLMLHQQNLASSRSCTNLLANFHNGPSVVERNARIIKWLFNCRKAMDHQSTII</sequence>
<dbReference type="Proteomes" id="UP000887458">
    <property type="component" value="Unassembled WGS sequence"/>
</dbReference>
<evidence type="ECO:0000259" key="3">
    <source>
        <dbReference type="Pfam" id="PF14160"/>
    </source>
</evidence>
<dbReference type="PANTHER" id="PTHR14758">
    <property type="entry name" value="AGAP005440-PA"/>
    <property type="match status" value="1"/>
</dbReference>
<organism evidence="4 5">
    <name type="scientific">Dermatophagoides pteronyssinus</name>
    <name type="common">European house dust mite</name>
    <dbReference type="NCBI Taxonomy" id="6956"/>
    <lineage>
        <taxon>Eukaryota</taxon>
        <taxon>Metazoa</taxon>
        <taxon>Ecdysozoa</taxon>
        <taxon>Arthropoda</taxon>
        <taxon>Chelicerata</taxon>
        <taxon>Arachnida</taxon>
        <taxon>Acari</taxon>
        <taxon>Acariformes</taxon>
        <taxon>Sarcoptiformes</taxon>
        <taxon>Astigmata</taxon>
        <taxon>Psoroptidia</taxon>
        <taxon>Analgoidea</taxon>
        <taxon>Pyroglyphidae</taxon>
        <taxon>Dermatophagoidinae</taxon>
        <taxon>Dermatophagoides</taxon>
    </lineage>
</organism>
<proteinExistence type="inferred from homology"/>
<feature type="domain" description="Centrosome-associated FAM110 C-terminal" evidence="3">
    <location>
        <begin position="694"/>
        <end position="762"/>
    </location>
</feature>
<evidence type="ECO:0000313" key="4">
    <source>
        <dbReference type="EMBL" id="KAH9418508.1"/>
    </source>
</evidence>
<feature type="region of interest" description="Disordered" evidence="2">
    <location>
        <begin position="240"/>
        <end position="266"/>
    </location>
</feature>
<protein>
    <recommendedName>
        <fullName evidence="3">Centrosome-associated FAM110 C-terminal domain-containing protein</fullName>
    </recommendedName>
</protein>
<gene>
    <name evidence="4" type="ORF">DERP_011370</name>
</gene>
<comment type="caution">
    <text evidence="4">The sequence shown here is derived from an EMBL/GenBank/DDBJ whole genome shotgun (WGS) entry which is preliminary data.</text>
</comment>
<dbReference type="PANTHER" id="PTHR14758:SF1">
    <property type="entry name" value="CENTROSOME-ASSOCIATED FAM110 C-TERMINAL DOMAIN-CONTAINING PROTEIN"/>
    <property type="match status" value="1"/>
</dbReference>
<dbReference type="Pfam" id="PF14160">
    <property type="entry name" value="FAM110_C"/>
    <property type="match status" value="1"/>
</dbReference>
<accession>A0ABQ8J7E6</accession>
<comment type="similarity">
    <text evidence="1">Belongs to the FAM110 family.</text>
</comment>
<dbReference type="InterPro" id="IPR025740">
    <property type="entry name" value="FAM110"/>
</dbReference>
<feature type="compositionally biased region" description="Low complexity" evidence="2">
    <location>
        <begin position="240"/>
        <end position="265"/>
    </location>
</feature>
<feature type="region of interest" description="Disordered" evidence="2">
    <location>
        <begin position="114"/>
        <end position="133"/>
    </location>
</feature>